<sequence>MARKLEDNPILRLLQMVPPEGMSVHQISCKTGIDRRTVKRNLQLIMAAQAGPKLRMETVGLRVLVRREK</sequence>
<evidence type="ECO:0008006" key="3">
    <source>
        <dbReference type="Google" id="ProtNLM"/>
    </source>
</evidence>
<reference evidence="1 2" key="1">
    <citation type="journal article" date="2015" name="Nature">
        <title>rRNA introns, odd ribosomes, and small enigmatic genomes across a large radiation of phyla.</title>
        <authorList>
            <person name="Brown C.T."/>
            <person name="Hug L.A."/>
            <person name="Thomas B.C."/>
            <person name="Sharon I."/>
            <person name="Castelle C.J."/>
            <person name="Singh A."/>
            <person name="Wilkins M.J."/>
            <person name="Williams K.H."/>
            <person name="Banfield J.F."/>
        </authorList>
    </citation>
    <scope>NUCLEOTIDE SEQUENCE [LARGE SCALE GENOMIC DNA]</scope>
</reference>
<dbReference type="AlphaFoldDB" id="A0A0G1L682"/>
<gene>
    <name evidence="1" type="ORF">UW92_C0014G0003</name>
</gene>
<evidence type="ECO:0000313" key="2">
    <source>
        <dbReference type="Proteomes" id="UP000033966"/>
    </source>
</evidence>
<organism evidence="1 2">
    <name type="scientific">Candidatus Jorgensenbacteria bacterium GW2011_GWA2_45_13</name>
    <dbReference type="NCBI Taxonomy" id="1618662"/>
    <lineage>
        <taxon>Bacteria</taxon>
        <taxon>Candidatus Joergenseniibacteriota</taxon>
    </lineage>
</organism>
<dbReference type="EMBL" id="LCKF01000014">
    <property type="protein sequence ID" value="KKT91303.1"/>
    <property type="molecule type" value="Genomic_DNA"/>
</dbReference>
<name>A0A0G1L682_9BACT</name>
<comment type="caution">
    <text evidence="1">The sequence shown here is derived from an EMBL/GenBank/DDBJ whole genome shotgun (WGS) entry which is preliminary data.</text>
</comment>
<dbReference type="Proteomes" id="UP000033966">
    <property type="component" value="Unassembled WGS sequence"/>
</dbReference>
<protein>
    <recommendedName>
        <fullName evidence="3">Helix-turn-helix type 11 domain-containing protein</fullName>
    </recommendedName>
</protein>
<accession>A0A0G1L682</accession>
<proteinExistence type="predicted"/>
<evidence type="ECO:0000313" key="1">
    <source>
        <dbReference type="EMBL" id="KKT91303.1"/>
    </source>
</evidence>